<dbReference type="GO" id="GO:0008270">
    <property type="term" value="F:zinc ion binding"/>
    <property type="evidence" value="ECO:0007669"/>
    <property type="project" value="UniProtKB-KW"/>
</dbReference>
<feature type="compositionally biased region" description="Basic residues" evidence="19">
    <location>
        <begin position="395"/>
        <end position="407"/>
    </location>
</feature>
<feature type="domain" description="MBD" evidence="20">
    <location>
        <begin position="9"/>
        <end position="77"/>
    </location>
</feature>
<dbReference type="Pfam" id="PF02008">
    <property type="entry name" value="zf-CXXC"/>
    <property type="match status" value="2"/>
</dbReference>
<dbReference type="EMBL" id="SGJD01002018">
    <property type="protein sequence ID" value="KAB0397205.1"/>
    <property type="molecule type" value="Genomic_DNA"/>
</dbReference>
<dbReference type="PROSITE" id="PS51058">
    <property type="entry name" value="ZF_CXXC"/>
    <property type="match status" value="2"/>
</dbReference>
<evidence type="ECO:0000256" key="6">
    <source>
        <dbReference type="ARBA" id="ARBA00022553"/>
    </source>
</evidence>
<dbReference type="AlphaFoldDB" id="A0A643CBR3"/>
<dbReference type="PANTHER" id="PTHR12396:SF57">
    <property type="entry name" value="METHYL-CPG-BINDING DOMAIN PROTEIN 1"/>
    <property type="match status" value="1"/>
</dbReference>
<dbReference type="Proteomes" id="UP000437017">
    <property type="component" value="Unassembled WGS sequence"/>
</dbReference>
<feature type="region of interest" description="Disordered" evidence="19">
    <location>
        <begin position="389"/>
        <end position="439"/>
    </location>
</feature>
<evidence type="ECO:0000256" key="2">
    <source>
        <dbReference type="ARBA" id="ARBA00004286"/>
    </source>
</evidence>
<feature type="region of interest" description="Disordered" evidence="19">
    <location>
        <begin position="364"/>
        <end position="383"/>
    </location>
</feature>
<comment type="subcellular location">
    <subcellularLocation>
        <location evidence="2">Chromosome</location>
    </subcellularLocation>
    <subcellularLocation>
        <location evidence="1">Nucleus matrix</location>
    </subcellularLocation>
    <subcellularLocation>
        <location evidence="3">Nucleus speckle</location>
    </subcellularLocation>
</comment>
<dbReference type="FunFam" id="3.30.890.10:FF:000001">
    <property type="entry name" value="methyl-CpG-binding domain protein 1 isoform X7"/>
    <property type="match status" value="1"/>
</dbReference>
<dbReference type="PANTHER" id="PTHR12396">
    <property type="entry name" value="METHYL-CPG BINDING PROTEIN, MBD"/>
    <property type="match status" value="1"/>
</dbReference>
<dbReference type="InterPro" id="IPR002857">
    <property type="entry name" value="Znf_CXXC"/>
</dbReference>
<reference evidence="22 23" key="1">
    <citation type="journal article" date="2019" name="PLoS ONE">
        <title>Genomic analyses reveal an absence of contemporary introgressive admixture between fin whales and blue whales, despite known hybrids.</title>
        <authorList>
            <person name="Westbury M.V."/>
            <person name="Petersen B."/>
            <person name="Lorenzen E.D."/>
        </authorList>
    </citation>
    <scope>NUCLEOTIDE SEQUENCE [LARGE SCALE GENOMIC DNA]</scope>
    <source>
        <strain evidence="22">FinWhale-01</strain>
    </source>
</reference>
<dbReference type="PROSITE" id="PS50982">
    <property type="entry name" value="MBD"/>
    <property type="match status" value="1"/>
</dbReference>
<evidence type="ECO:0000313" key="23">
    <source>
        <dbReference type="Proteomes" id="UP000437017"/>
    </source>
</evidence>
<protein>
    <recommendedName>
        <fullName evidence="16">Methyl-CpG-binding domain protein 1</fullName>
    </recommendedName>
    <alternativeName>
        <fullName evidence="17">Methyl-CpG-binding protein MBD1</fullName>
    </alternativeName>
</protein>
<dbReference type="OrthoDB" id="10072024at2759"/>
<evidence type="ECO:0000256" key="3">
    <source>
        <dbReference type="ARBA" id="ARBA00004324"/>
    </source>
</evidence>
<dbReference type="GO" id="GO:0005694">
    <property type="term" value="C:chromosome"/>
    <property type="evidence" value="ECO:0007669"/>
    <property type="project" value="UniProtKB-SubCell"/>
</dbReference>
<dbReference type="Pfam" id="PF01429">
    <property type="entry name" value="MBD"/>
    <property type="match status" value="1"/>
</dbReference>
<dbReference type="InterPro" id="IPR016177">
    <property type="entry name" value="DNA-bd_dom_sf"/>
</dbReference>
<evidence type="ECO:0000256" key="4">
    <source>
        <dbReference type="ARBA" id="ARBA00022454"/>
    </source>
</evidence>
<keyword evidence="14" id="KW-0804">Transcription</keyword>
<name>A0A643CBR3_BALPH</name>
<evidence type="ECO:0000256" key="15">
    <source>
        <dbReference type="ARBA" id="ARBA00023242"/>
    </source>
</evidence>
<evidence type="ECO:0000256" key="7">
    <source>
        <dbReference type="ARBA" id="ARBA00022723"/>
    </source>
</evidence>
<keyword evidence="23" id="KW-1185">Reference proteome</keyword>
<dbReference type="GO" id="GO:0006346">
    <property type="term" value="P:DNA methylation-dependent constitutive heterochromatin formation"/>
    <property type="evidence" value="ECO:0007669"/>
    <property type="project" value="TreeGrafter"/>
</dbReference>
<keyword evidence="11" id="KW-0832">Ubl conjugation</keyword>
<dbReference type="SMART" id="SM00391">
    <property type="entry name" value="MBD"/>
    <property type="match status" value="1"/>
</dbReference>
<dbReference type="GO" id="GO:0008327">
    <property type="term" value="F:methyl-CpG binding"/>
    <property type="evidence" value="ECO:0007669"/>
    <property type="project" value="TreeGrafter"/>
</dbReference>
<feature type="compositionally biased region" description="Basic and acidic residues" evidence="19">
    <location>
        <begin position="113"/>
        <end position="128"/>
    </location>
</feature>
<evidence type="ECO:0000259" key="21">
    <source>
        <dbReference type="PROSITE" id="PS51058"/>
    </source>
</evidence>
<gene>
    <name evidence="22" type="ORF">E2I00_014558</name>
</gene>
<dbReference type="GO" id="GO:0016363">
    <property type="term" value="C:nuclear matrix"/>
    <property type="evidence" value="ECO:0007669"/>
    <property type="project" value="UniProtKB-SubCell"/>
</dbReference>
<evidence type="ECO:0000256" key="19">
    <source>
        <dbReference type="SAM" id="MobiDB-lite"/>
    </source>
</evidence>
<keyword evidence="6" id="KW-0597">Phosphoprotein</keyword>
<feature type="region of interest" description="Disordered" evidence="19">
    <location>
        <begin position="546"/>
        <end position="599"/>
    </location>
</feature>
<dbReference type="CDD" id="cd01396">
    <property type="entry name" value="MeCP2_MBD"/>
    <property type="match status" value="1"/>
</dbReference>
<evidence type="ECO:0000256" key="11">
    <source>
        <dbReference type="ARBA" id="ARBA00022843"/>
    </source>
</evidence>
<dbReference type="InterPro" id="IPR001739">
    <property type="entry name" value="Methyl_CpG_DNA-bd"/>
</dbReference>
<evidence type="ECO:0000256" key="13">
    <source>
        <dbReference type="ARBA" id="ARBA00023125"/>
    </source>
</evidence>
<keyword evidence="7" id="KW-0479">Metal-binding</keyword>
<comment type="caution">
    <text evidence="22">The sequence shown here is derived from an EMBL/GenBank/DDBJ whole genome shotgun (WGS) entry which is preliminary data.</text>
</comment>
<keyword evidence="4" id="KW-0158">Chromosome</keyword>
<evidence type="ECO:0000256" key="10">
    <source>
        <dbReference type="ARBA" id="ARBA00022833"/>
    </source>
</evidence>
<keyword evidence="13" id="KW-0238">DNA-binding</keyword>
<evidence type="ECO:0000256" key="9">
    <source>
        <dbReference type="ARBA" id="ARBA00022771"/>
    </source>
</evidence>
<accession>A0A643CBR3</accession>
<sequence length="608" mass="65156">PLLLLVAPMAEDWLDCPALGPGWKRREVFRKSGATCGRSDTYYQSPTGDRIRSKVELTRYLGPACDLTLFDFKQGILCYPAPKAHSLAIPSRKRKKPSRPAKAQKRQVGPPKSEVRKEAPRDETKADADTAPASLPAPGCCENCGISFSGDGTRRQRLKTLCKDCRAQRIAFNREQRMFKRVGCGECAACQVTEDCGACSTCLLQLPHDVASGLFCKCERRRCLRIVERVSRAGGVGPRLTCTPDPHSPGPMRHTSGPPQSRGCGVCRGCQTREDCGRCRVCLRPPRPGLRRQWRCVQRRCLRVSQAGGAGAGGPRQSSFYCYSCRCFLPAWPCPPHVFFSPLSHAHLLGPACPCLPAPCTPPPPPPSAMSTTPSPSCGSPCWSEDGAGPPAPYPRRKRPGSARRPRLGQTPKPPLATPMAQPDRARTPVKQEAGSGFVLPPPGTDLVFLREGASSPVQVPGPAPASTAALLQVRVPPYPALPDPTQPRVGKLGPSLLPSSFTQEAQCPGLSWVVALPQVKQEKADAQEDWTPGTAILTSPVLLPGCPSKAVDPGLPPVKQEPPDPEEDKEEENKDDSTSDLAPEEEAGGAGTPVVSAGGTSLFLTLL</sequence>
<evidence type="ECO:0000259" key="20">
    <source>
        <dbReference type="PROSITE" id="PS50982"/>
    </source>
</evidence>
<keyword evidence="8" id="KW-0677">Repeat</keyword>
<proteinExistence type="predicted"/>
<keyword evidence="5" id="KW-1017">Isopeptide bond</keyword>
<feature type="non-terminal residue" evidence="22">
    <location>
        <position position="1"/>
    </location>
</feature>
<evidence type="ECO:0000313" key="22">
    <source>
        <dbReference type="EMBL" id="KAB0397205.1"/>
    </source>
</evidence>
<feature type="domain" description="CXXC-type" evidence="21">
    <location>
        <begin position="257"/>
        <end position="302"/>
    </location>
</feature>
<feature type="region of interest" description="Disordered" evidence="19">
    <location>
        <begin position="88"/>
        <end position="131"/>
    </location>
</feature>
<evidence type="ECO:0000256" key="12">
    <source>
        <dbReference type="ARBA" id="ARBA00023015"/>
    </source>
</evidence>
<evidence type="ECO:0000256" key="16">
    <source>
        <dbReference type="ARBA" id="ARBA00069818"/>
    </source>
</evidence>
<dbReference type="GO" id="GO:0000122">
    <property type="term" value="P:negative regulation of transcription by RNA polymerase II"/>
    <property type="evidence" value="ECO:0007669"/>
    <property type="project" value="TreeGrafter"/>
</dbReference>
<dbReference type="SUPFAM" id="SSF54171">
    <property type="entry name" value="DNA-binding domain"/>
    <property type="match status" value="1"/>
</dbReference>
<evidence type="ECO:0000256" key="8">
    <source>
        <dbReference type="ARBA" id="ARBA00022737"/>
    </source>
</evidence>
<evidence type="ECO:0000256" key="5">
    <source>
        <dbReference type="ARBA" id="ARBA00022499"/>
    </source>
</evidence>
<keyword evidence="9 18" id="KW-0863">Zinc-finger</keyword>
<dbReference type="Gene3D" id="3.30.890.10">
    <property type="entry name" value="Methyl-cpg-binding Protein 2, Chain A"/>
    <property type="match status" value="1"/>
</dbReference>
<evidence type="ECO:0000256" key="1">
    <source>
        <dbReference type="ARBA" id="ARBA00004109"/>
    </source>
</evidence>
<organism evidence="22 23">
    <name type="scientific">Balaenoptera physalus</name>
    <name type="common">Fin whale</name>
    <name type="synonym">Balaena physalus</name>
    <dbReference type="NCBI Taxonomy" id="9770"/>
    <lineage>
        <taxon>Eukaryota</taxon>
        <taxon>Metazoa</taxon>
        <taxon>Chordata</taxon>
        <taxon>Craniata</taxon>
        <taxon>Vertebrata</taxon>
        <taxon>Euteleostomi</taxon>
        <taxon>Mammalia</taxon>
        <taxon>Eutheria</taxon>
        <taxon>Laurasiatheria</taxon>
        <taxon>Artiodactyla</taxon>
        <taxon>Whippomorpha</taxon>
        <taxon>Cetacea</taxon>
        <taxon>Mysticeti</taxon>
        <taxon>Balaenopteridae</taxon>
        <taxon>Balaenoptera</taxon>
    </lineage>
</organism>
<evidence type="ECO:0000256" key="17">
    <source>
        <dbReference type="ARBA" id="ARBA00076705"/>
    </source>
</evidence>
<keyword evidence="12" id="KW-0805">Transcription regulation</keyword>
<feature type="compositionally biased region" description="Low complexity" evidence="19">
    <location>
        <begin position="369"/>
        <end position="383"/>
    </location>
</feature>
<keyword evidence="10" id="KW-0862">Zinc</keyword>
<evidence type="ECO:0000256" key="14">
    <source>
        <dbReference type="ARBA" id="ARBA00023163"/>
    </source>
</evidence>
<keyword evidence="15" id="KW-0539">Nucleus</keyword>
<dbReference type="GO" id="GO:0016607">
    <property type="term" value="C:nuclear speck"/>
    <property type="evidence" value="ECO:0007669"/>
    <property type="project" value="UniProtKB-SubCell"/>
</dbReference>
<feature type="compositionally biased region" description="Basic residues" evidence="19">
    <location>
        <begin position="91"/>
        <end position="105"/>
    </location>
</feature>
<evidence type="ECO:0000256" key="18">
    <source>
        <dbReference type="PROSITE-ProRule" id="PRU00509"/>
    </source>
</evidence>
<feature type="domain" description="CXXC-type" evidence="21">
    <location>
        <begin position="177"/>
        <end position="224"/>
    </location>
</feature>